<accession>A0A438J3E7</accession>
<organism evidence="1 2">
    <name type="scientific">Vitis vinifera</name>
    <name type="common">Grape</name>
    <dbReference type="NCBI Taxonomy" id="29760"/>
    <lineage>
        <taxon>Eukaryota</taxon>
        <taxon>Viridiplantae</taxon>
        <taxon>Streptophyta</taxon>
        <taxon>Embryophyta</taxon>
        <taxon>Tracheophyta</taxon>
        <taxon>Spermatophyta</taxon>
        <taxon>Magnoliopsida</taxon>
        <taxon>eudicotyledons</taxon>
        <taxon>Gunneridae</taxon>
        <taxon>Pentapetalae</taxon>
        <taxon>rosids</taxon>
        <taxon>Vitales</taxon>
        <taxon>Vitaceae</taxon>
        <taxon>Viteae</taxon>
        <taxon>Vitis</taxon>
    </lineage>
</organism>
<protein>
    <submittedName>
        <fullName evidence="1">Uncharacterized protein</fullName>
    </submittedName>
</protein>
<name>A0A438J3E7_VITVI</name>
<sequence>MAKHATSLWEVEYKAWWAIKRLNMDLIRAREKSKEQILATQAQHTAILRQISIILTVHQLLSIPFPPHPEPPTGEAAEPSFQQHHYRSLRRYHFLPIFQSLLSH</sequence>
<dbReference type="EMBL" id="QGNW01000065">
    <property type="protein sequence ID" value="RVX03490.1"/>
    <property type="molecule type" value="Genomic_DNA"/>
</dbReference>
<dbReference type="Proteomes" id="UP000288805">
    <property type="component" value="Unassembled WGS sequence"/>
</dbReference>
<dbReference type="AlphaFoldDB" id="A0A438J3E7"/>
<proteinExistence type="predicted"/>
<gene>
    <name evidence="1" type="ORF">CK203_027932</name>
</gene>
<evidence type="ECO:0000313" key="1">
    <source>
        <dbReference type="EMBL" id="RVX03490.1"/>
    </source>
</evidence>
<reference evidence="1 2" key="1">
    <citation type="journal article" date="2018" name="PLoS Genet.">
        <title>Population sequencing reveals clonal diversity and ancestral inbreeding in the grapevine cultivar Chardonnay.</title>
        <authorList>
            <person name="Roach M.J."/>
            <person name="Johnson D.L."/>
            <person name="Bohlmann J."/>
            <person name="van Vuuren H.J."/>
            <person name="Jones S.J."/>
            <person name="Pretorius I.S."/>
            <person name="Schmidt S.A."/>
            <person name="Borneman A.R."/>
        </authorList>
    </citation>
    <scope>NUCLEOTIDE SEQUENCE [LARGE SCALE GENOMIC DNA]</scope>
    <source>
        <strain evidence="2">cv. Chardonnay</strain>
        <tissue evidence="1">Leaf</tissue>
    </source>
</reference>
<comment type="caution">
    <text evidence="1">The sequence shown here is derived from an EMBL/GenBank/DDBJ whole genome shotgun (WGS) entry which is preliminary data.</text>
</comment>
<evidence type="ECO:0000313" key="2">
    <source>
        <dbReference type="Proteomes" id="UP000288805"/>
    </source>
</evidence>